<organism evidence="1 2">
    <name type="scientific">Araneus ventricosus</name>
    <name type="common">Orbweaver spider</name>
    <name type="synonym">Epeira ventricosa</name>
    <dbReference type="NCBI Taxonomy" id="182803"/>
    <lineage>
        <taxon>Eukaryota</taxon>
        <taxon>Metazoa</taxon>
        <taxon>Ecdysozoa</taxon>
        <taxon>Arthropoda</taxon>
        <taxon>Chelicerata</taxon>
        <taxon>Arachnida</taxon>
        <taxon>Araneae</taxon>
        <taxon>Araneomorphae</taxon>
        <taxon>Entelegynae</taxon>
        <taxon>Araneoidea</taxon>
        <taxon>Araneidae</taxon>
        <taxon>Araneus</taxon>
    </lineage>
</organism>
<feature type="non-terminal residue" evidence="1">
    <location>
        <position position="1"/>
    </location>
</feature>
<dbReference type="Proteomes" id="UP000499080">
    <property type="component" value="Unassembled WGS sequence"/>
</dbReference>
<protein>
    <submittedName>
        <fullName evidence="1">Uncharacterized protein</fullName>
    </submittedName>
</protein>
<keyword evidence="2" id="KW-1185">Reference proteome</keyword>
<dbReference type="EMBL" id="BGPR01000002">
    <property type="protein sequence ID" value="GBL72821.1"/>
    <property type="molecule type" value="Genomic_DNA"/>
</dbReference>
<sequence length="76" mass="8846">FRRLGVNLATHRGIQNGWLMRDGGRYFLVSGLEKREKRGEEDLPDERVPVDKKEKVMRNEKEGGSKCFEAEYSSMK</sequence>
<reference evidence="1 2" key="1">
    <citation type="journal article" date="2019" name="Sci. Rep.">
        <title>Orb-weaving spider Araneus ventricosus genome elucidates the spidroin gene catalogue.</title>
        <authorList>
            <person name="Kono N."/>
            <person name="Nakamura H."/>
            <person name="Ohtoshi R."/>
            <person name="Moran D.A.P."/>
            <person name="Shinohara A."/>
            <person name="Yoshida Y."/>
            <person name="Fujiwara M."/>
            <person name="Mori M."/>
            <person name="Tomita M."/>
            <person name="Arakawa K."/>
        </authorList>
    </citation>
    <scope>NUCLEOTIDE SEQUENCE [LARGE SCALE GENOMIC DNA]</scope>
</reference>
<accession>A0A4Y1ZZ84</accession>
<comment type="caution">
    <text evidence="1">The sequence shown here is derived from an EMBL/GenBank/DDBJ whole genome shotgun (WGS) entry which is preliminary data.</text>
</comment>
<name>A0A4Y1ZZ84_ARAVE</name>
<gene>
    <name evidence="1" type="ORF">AVEN_128028-2_1</name>
</gene>
<evidence type="ECO:0000313" key="1">
    <source>
        <dbReference type="EMBL" id="GBL72821.1"/>
    </source>
</evidence>
<dbReference type="AlphaFoldDB" id="A0A4Y1ZZ84"/>
<evidence type="ECO:0000313" key="2">
    <source>
        <dbReference type="Proteomes" id="UP000499080"/>
    </source>
</evidence>
<proteinExistence type="predicted"/>